<comment type="caution">
    <text evidence="4">The sequence shown here is derived from an EMBL/GenBank/DDBJ whole genome shotgun (WGS) entry which is preliminary data.</text>
</comment>
<dbReference type="SMART" id="SM00089">
    <property type="entry name" value="PKD"/>
    <property type="match status" value="2"/>
</dbReference>
<dbReference type="Gene3D" id="2.60.40.10">
    <property type="entry name" value="Immunoglobulins"/>
    <property type="match status" value="1"/>
</dbReference>
<dbReference type="SUPFAM" id="SSF49299">
    <property type="entry name" value="PKD domain"/>
    <property type="match status" value="1"/>
</dbReference>
<dbReference type="RefSeq" id="WP_379884062.1">
    <property type="nucleotide sequence ID" value="NZ_JBHTLP010000004.1"/>
</dbReference>
<dbReference type="InterPro" id="IPR035986">
    <property type="entry name" value="PKD_dom_sf"/>
</dbReference>
<evidence type="ECO:0000313" key="4">
    <source>
        <dbReference type="EMBL" id="MFD1140947.1"/>
    </source>
</evidence>
<dbReference type="PANTHER" id="PTHR46182:SF2">
    <property type="entry name" value="FI19480P1"/>
    <property type="match status" value="1"/>
</dbReference>
<feature type="signal peptide" evidence="2">
    <location>
        <begin position="1"/>
        <end position="20"/>
    </location>
</feature>
<evidence type="ECO:0000256" key="1">
    <source>
        <dbReference type="SAM" id="MobiDB-lite"/>
    </source>
</evidence>
<protein>
    <submittedName>
        <fullName evidence="4">T9SS type A sorting domain-containing protein</fullName>
    </submittedName>
</protein>
<dbReference type="InterPro" id="IPR026444">
    <property type="entry name" value="Secre_tail"/>
</dbReference>
<name>A0ABW3Q6Z0_9BACT</name>
<organism evidence="4 5">
    <name type="scientific">Larkinella insperata</name>
    <dbReference type="NCBI Taxonomy" id="332158"/>
    <lineage>
        <taxon>Bacteria</taxon>
        <taxon>Pseudomonadati</taxon>
        <taxon>Bacteroidota</taxon>
        <taxon>Cytophagia</taxon>
        <taxon>Cytophagales</taxon>
        <taxon>Spirosomataceae</taxon>
        <taxon>Larkinella</taxon>
    </lineage>
</organism>
<dbReference type="InterPro" id="IPR022409">
    <property type="entry name" value="PKD/Chitinase_dom"/>
</dbReference>
<evidence type="ECO:0000256" key="2">
    <source>
        <dbReference type="SAM" id="SignalP"/>
    </source>
</evidence>
<keyword evidence="5" id="KW-1185">Reference proteome</keyword>
<dbReference type="EMBL" id="JBHTLP010000004">
    <property type="protein sequence ID" value="MFD1140947.1"/>
    <property type="molecule type" value="Genomic_DNA"/>
</dbReference>
<dbReference type="InterPro" id="IPR013783">
    <property type="entry name" value="Ig-like_fold"/>
</dbReference>
<feature type="domain" description="PKD/Chitinase" evidence="3">
    <location>
        <begin position="723"/>
        <end position="812"/>
    </location>
</feature>
<gene>
    <name evidence="4" type="ORF">ACFQ4C_07500</name>
</gene>
<dbReference type="Proteomes" id="UP001597116">
    <property type="component" value="Unassembled WGS sequence"/>
</dbReference>
<dbReference type="PANTHER" id="PTHR46182">
    <property type="entry name" value="FI19480P1"/>
    <property type="match status" value="1"/>
</dbReference>
<sequence>MKHFFTAWLLTLAASFSARAQPPSLSYTTSGLYTYTVPDRGPVPIRISVMGGHGGSGSLRGGQGATAVSIFTLQPGDQLTLMVGQAGGSDFYGSGGGGGSAVVLTRQGQRRLLLVAGGGGGGGSASVGQGGQGVTNFINGGSGGTAASVGRGGGGGGGYNSPGSPGGGPAFNAGGGQASLTDLSEGGGVSQGAVLRGGNGFGGGGKGDFDGVYTPPNNFEKYGTGGGGGGYSGGVGGSGTNGGGGGGSYADPEGQNTSITAGADGGGVFLRDGSITLDFISNATAFLTRGSTLCASDSVTLTGILQVTGNWTVGLSDGTTVKGSGPNLAVKVKPVTTTTYTIQSLIDERGVALAANLTGSRTVSPPPSVELTSNGPVTCARPTVELKAVTSSAGGSYQFLGPGINQLEARNSAFITNAGSYTVTYTDLAGCKGQATTEVGINTVLPDVRVNPPAATLSCANPAVTLTASGGDRYAWSTGGNSPSIEVSRAGSYSVTATSSTNGCSATASVEVKGSSQAPQITLTNNGPLTANQPQVVLTVVPAGESAGETLSYVFSGGATAGSSPSTARVTAPGIYSVTATAPNGCTASAQTTVEAQAGTLAGFELINAVSDQLIKPLSDGEAINLARLPTTKLTIRALTSPATVGSVVFSLTGTVTYSKTETGAPYALFGDTQGNYDPWTLPLGRYTLTATPYLGAGGSGPAGTPLTLNFSIVNQATNQAPIARAGADQALILPASSVTLNGSASSDPEGGALSYQWSQQSGPSPAHLPSPTAPTLTASGLVEGRYVFGLTVRDEQGATGYDELTVLVNAPASQPQVVSVSLMNADDESEIKVLNQDEEINLATLVTKNLNLRVNTSPQAVGSVKMVLSGPQSRTQTDNGIPYAVFGDSNGNFNGWTPKTGRYSLAVTPYSGANATGQAGAVYTVAFTVVSQTTSGPGVVSFSLIDADRDVELMPLLEGQVINLASLPTRNLNIKANTRPPTVGSVRLVLSGAQSRTQVDNGAPYAVFGDKSGNYNAWTPALGSYSLTGTTFNGTGATGQAGGSLTINFRVVSQASPARLTTHQTAEDPEMKLNVYPNPFRESFTLELDKSDPAPVPVVLYDGAGRRVYEQKEAGAKQVIQPGSGLAPGMYLIDVGEGTGIQRRKLLKIP</sequence>
<evidence type="ECO:0000313" key="5">
    <source>
        <dbReference type="Proteomes" id="UP001597116"/>
    </source>
</evidence>
<dbReference type="NCBIfam" id="TIGR04183">
    <property type="entry name" value="Por_Secre_tail"/>
    <property type="match status" value="1"/>
</dbReference>
<feature type="region of interest" description="Disordered" evidence="1">
    <location>
        <begin position="155"/>
        <end position="191"/>
    </location>
</feature>
<keyword evidence="2" id="KW-0732">Signal</keyword>
<dbReference type="InterPro" id="IPR029865">
    <property type="entry name" value="KIAA0319-like"/>
</dbReference>
<feature type="region of interest" description="Disordered" evidence="1">
    <location>
        <begin position="743"/>
        <end position="776"/>
    </location>
</feature>
<proteinExistence type="predicted"/>
<accession>A0ABW3Q6Z0</accession>
<evidence type="ECO:0000259" key="3">
    <source>
        <dbReference type="SMART" id="SM00089"/>
    </source>
</evidence>
<reference evidence="5" key="1">
    <citation type="journal article" date="2019" name="Int. J. Syst. Evol. Microbiol.">
        <title>The Global Catalogue of Microorganisms (GCM) 10K type strain sequencing project: providing services to taxonomists for standard genome sequencing and annotation.</title>
        <authorList>
            <consortium name="The Broad Institute Genomics Platform"/>
            <consortium name="The Broad Institute Genome Sequencing Center for Infectious Disease"/>
            <person name="Wu L."/>
            <person name="Ma J."/>
        </authorList>
    </citation>
    <scope>NUCLEOTIDE SEQUENCE [LARGE SCALE GENOMIC DNA]</scope>
    <source>
        <strain evidence="5">CCUG 55608</strain>
    </source>
</reference>
<feature type="domain" description="PKD/Chitinase" evidence="3">
    <location>
        <begin position="447"/>
        <end position="517"/>
    </location>
</feature>
<dbReference type="Pfam" id="PF22352">
    <property type="entry name" value="K319L-like_PKD"/>
    <property type="match status" value="1"/>
</dbReference>
<feature type="chain" id="PRO_5046165186" evidence="2">
    <location>
        <begin position="21"/>
        <end position="1151"/>
    </location>
</feature>
<feature type="compositionally biased region" description="Gly residues" evidence="1">
    <location>
        <begin position="155"/>
        <end position="177"/>
    </location>
</feature>